<proteinExistence type="predicted"/>
<evidence type="ECO:0000313" key="1">
    <source>
        <dbReference type="EMBL" id="EUB53861.1"/>
    </source>
</evidence>
<dbReference type="Proteomes" id="UP000019149">
    <property type="component" value="Unassembled WGS sequence"/>
</dbReference>
<name>W6U072_ECHGR</name>
<keyword evidence="2" id="KW-1185">Reference proteome</keyword>
<dbReference type="EMBL" id="APAU02000725">
    <property type="protein sequence ID" value="EUB53861.1"/>
    <property type="molecule type" value="Genomic_DNA"/>
</dbReference>
<dbReference type="KEGG" id="egl:EGR_11288"/>
<dbReference type="GeneID" id="36346995"/>
<organism evidence="1 2">
    <name type="scientific">Echinococcus granulosus</name>
    <name type="common">Hydatid tapeworm</name>
    <dbReference type="NCBI Taxonomy" id="6210"/>
    <lineage>
        <taxon>Eukaryota</taxon>
        <taxon>Metazoa</taxon>
        <taxon>Spiralia</taxon>
        <taxon>Lophotrochozoa</taxon>
        <taxon>Platyhelminthes</taxon>
        <taxon>Cestoda</taxon>
        <taxon>Eucestoda</taxon>
        <taxon>Cyclophyllidea</taxon>
        <taxon>Taeniidae</taxon>
        <taxon>Echinococcus</taxon>
        <taxon>Echinococcus granulosus group</taxon>
    </lineage>
</organism>
<comment type="caution">
    <text evidence="1">The sequence shown here is derived from an EMBL/GenBank/DDBJ whole genome shotgun (WGS) entry which is preliminary data.</text>
</comment>
<gene>
    <name evidence="1" type="ORF">EGR_11288</name>
</gene>
<dbReference type="AlphaFoldDB" id="W6U072"/>
<dbReference type="RefSeq" id="XP_024345057.1">
    <property type="nucleotide sequence ID" value="XM_024500529.1"/>
</dbReference>
<evidence type="ECO:0000313" key="2">
    <source>
        <dbReference type="Proteomes" id="UP000019149"/>
    </source>
</evidence>
<protein>
    <submittedName>
        <fullName evidence="1">Uncharacterized protein</fullName>
    </submittedName>
</protein>
<reference evidence="1 2" key="1">
    <citation type="journal article" date="2013" name="Nat. Genet.">
        <title>The genome of the hydatid tapeworm Echinococcus granulosus.</title>
        <authorList>
            <person name="Zheng H."/>
            <person name="Zhang W."/>
            <person name="Zhang L."/>
            <person name="Zhang Z."/>
            <person name="Li J."/>
            <person name="Lu G."/>
            <person name="Zhu Y."/>
            <person name="Wang Y."/>
            <person name="Huang Y."/>
            <person name="Liu J."/>
            <person name="Kang H."/>
            <person name="Chen J."/>
            <person name="Wang L."/>
            <person name="Chen A."/>
            <person name="Yu S."/>
            <person name="Gao Z."/>
            <person name="Jin L."/>
            <person name="Gu W."/>
            <person name="Wang Z."/>
            <person name="Zhao L."/>
            <person name="Shi B."/>
            <person name="Wen H."/>
            <person name="Lin R."/>
            <person name="Jones M.K."/>
            <person name="Brejova B."/>
            <person name="Vinar T."/>
            <person name="Zhao G."/>
            <person name="McManus D.P."/>
            <person name="Chen Z."/>
            <person name="Zhou Y."/>
            <person name="Wang S."/>
        </authorList>
    </citation>
    <scope>NUCLEOTIDE SEQUENCE [LARGE SCALE GENOMIC DNA]</scope>
</reference>
<sequence length="155" mass="17641">MFTFTGSYAGSATTPTKRDPINTIYGALEYFLDECYFCSNYYPNISNKTFYLANKESWLPTFHALKYAQLFGPSNKRGYTLHTPLVCYHEFISRIAYTIGPAFVKQSVITIILHHFTTDGKHASLQSPLNSINYAKKQATNYNCFTISIIPKSVF</sequence>
<dbReference type="CTD" id="36346995"/>
<accession>W6U072</accession>